<evidence type="ECO:0000256" key="1">
    <source>
        <dbReference type="ARBA" id="ARBA00006336"/>
    </source>
</evidence>
<dbReference type="Proteomes" id="UP001180087">
    <property type="component" value="Chromosome"/>
</dbReference>
<dbReference type="EMBL" id="CP129113">
    <property type="protein sequence ID" value="WLV24726.1"/>
    <property type="molecule type" value="Genomic_DNA"/>
</dbReference>
<dbReference type="PANTHER" id="PTHR43540">
    <property type="entry name" value="PEROXYUREIDOACRYLATE/UREIDOACRYLATE AMIDOHYDROLASE-RELATED"/>
    <property type="match status" value="1"/>
</dbReference>
<dbReference type="Pfam" id="PF00857">
    <property type="entry name" value="Isochorismatase"/>
    <property type="match status" value="1"/>
</dbReference>
<accession>A0ABY9KV17</accession>
<dbReference type="InterPro" id="IPR036380">
    <property type="entry name" value="Isochorismatase-like_sf"/>
</dbReference>
<dbReference type="InterPro" id="IPR050272">
    <property type="entry name" value="Isochorismatase-like_hydrls"/>
</dbReference>
<evidence type="ECO:0000313" key="5">
    <source>
        <dbReference type="Proteomes" id="UP001180087"/>
    </source>
</evidence>
<proteinExistence type="inferred from homology"/>
<organism evidence="4 5">
    <name type="scientific">Aciduricibacillus chroicocephali</name>
    <dbReference type="NCBI Taxonomy" id="3054939"/>
    <lineage>
        <taxon>Bacteria</taxon>
        <taxon>Bacillati</taxon>
        <taxon>Bacillota</taxon>
        <taxon>Bacilli</taxon>
        <taxon>Bacillales</taxon>
        <taxon>Bacillaceae</taxon>
        <taxon>Aciduricibacillus</taxon>
    </lineage>
</organism>
<feature type="domain" description="Isochorismatase-like" evidence="3">
    <location>
        <begin position="9"/>
        <end position="171"/>
    </location>
</feature>
<keyword evidence="5" id="KW-1185">Reference proteome</keyword>
<protein>
    <submittedName>
        <fullName evidence="4">Isochorismatase family cysteine hydrolase</fullName>
        <ecNumber evidence="4">3.-.-.-</ecNumber>
    </submittedName>
</protein>
<sequence length="178" mass="20492">MDHNHLKDTAVLMVDLINHFDFPGGDNLFNHTKEIVPHVQKLKKFANEHELPIIYVNDHYELWESDRNVILDHCRNERNKEILDAIKPDKGDYFLIKPMHSAFFQTPLQSLLSDLDRDRLIMAGIAGDICLLFTGQDAYMLGYKMWIPKNCMASETVTGNDHALAIMKEVMNANIDPI</sequence>
<evidence type="ECO:0000313" key="4">
    <source>
        <dbReference type="EMBL" id="WLV24726.1"/>
    </source>
</evidence>
<evidence type="ECO:0000259" key="3">
    <source>
        <dbReference type="Pfam" id="PF00857"/>
    </source>
</evidence>
<dbReference type="GO" id="GO:0016787">
    <property type="term" value="F:hydrolase activity"/>
    <property type="evidence" value="ECO:0007669"/>
    <property type="project" value="UniProtKB-KW"/>
</dbReference>
<evidence type="ECO:0000256" key="2">
    <source>
        <dbReference type="ARBA" id="ARBA00022801"/>
    </source>
</evidence>
<dbReference type="InterPro" id="IPR000868">
    <property type="entry name" value="Isochorismatase-like_dom"/>
</dbReference>
<dbReference type="PANTHER" id="PTHR43540:SF6">
    <property type="entry name" value="ISOCHORISMATASE-LIKE DOMAIN-CONTAINING PROTEIN"/>
    <property type="match status" value="1"/>
</dbReference>
<dbReference type="SUPFAM" id="SSF52499">
    <property type="entry name" value="Isochorismatase-like hydrolases"/>
    <property type="match status" value="1"/>
</dbReference>
<gene>
    <name evidence="4" type="ORF">QR721_00120</name>
</gene>
<reference evidence="4" key="1">
    <citation type="submission" date="2023-06" db="EMBL/GenBank/DDBJ databases">
        <title>A Treasure from Seagulls: Isolation and Description of Aciduricobacillus qingdaonensis gen. nov., sp. nov., a Rare Obligately Uric Acid-utilizing Member in the Family Bacillaceae.</title>
        <authorList>
            <person name="Liu W."/>
            <person name="Wang B."/>
        </authorList>
    </citation>
    <scope>NUCLEOTIDE SEQUENCE</scope>
    <source>
        <strain evidence="4">44XB</strain>
    </source>
</reference>
<dbReference type="CDD" id="cd00431">
    <property type="entry name" value="cysteine_hydrolases"/>
    <property type="match status" value="1"/>
</dbReference>
<comment type="similarity">
    <text evidence="1">Belongs to the isochorismatase family.</text>
</comment>
<dbReference type="EC" id="3.-.-.-" evidence="4"/>
<dbReference type="Gene3D" id="3.40.50.850">
    <property type="entry name" value="Isochorismatase-like"/>
    <property type="match status" value="1"/>
</dbReference>
<dbReference type="RefSeq" id="WP_348028047.1">
    <property type="nucleotide sequence ID" value="NZ_CP129113.1"/>
</dbReference>
<keyword evidence="2 4" id="KW-0378">Hydrolase</keyword>
<name>A0ABY9KV17_9BACI</name>